<dbReference type="Proteomes" id="UP001221898">
    <property type="component" value="Unassembled WGS sequence"/>
</dbReference>
<proteinExistence type="predicted"/>
<keyword evidence="3" id="KW-1185">Reference proteome</keyword>
<gene>
    <name evidence="2" type="ORF">AAFF_G00265140</name>
</gene>
<feature type="compositionally biased region" description="Gly residues" evidence="1">
    <location>
        <begin position="16"/>
        <end position="33"/>
    </location>
</feature>
<reference evidence="2" key="1">
    <citation type="journal article" date="2023" name="Science">
        <title>Genome structures resolve the early diversification of teleost fishes.</title>
        <authorList>
            <person name="Parey E."/>
            <person name="Louis A."/>
            <person name="Montfort J."/>
            <person name="Bouchez O."/>
            <person name="Roques C."/>
            <person name="Iampietro C."/>
            <person name="Lluch J."/>
            <person name="Castinel A."/>
            <person name="Donnadieu C."/>
            <person name="Desvignes T."/>
            <person name="Floi Bucao C."/>
            <person name="Jouanno E."/>
            <person name="Wen M."/>
            <person name="Mejri S."/>
            <person name="Dirks R."/>
            <person name="Jansen H."/>
            <person name="Henkel C."/>
            <person name="Chen W.J."/>
            <person name="Zahm M."/>
            <person name="Cabau C."/>
            <person name="Klopp C."/>
            <person name="Thompson A.W."/>
            <person name="Robinson-Rechavi M."/>
            <person name="Braasch I."/>
            <person name="Lecointre G."/>
            <person name="Bobe J."/>
            <person name="Postlethwait J.H."/>
            <person name="Berthelot C."/>
            <person name="Roest Crollius H."/>
            <person name="Guiguen Y."/>
        </authorList>
    </citation>
    <scope>NUCLEOTIDE SEQUENCE</scope>
    <source>
        <strain evidence="2">NC1722</strain>
    </source>
</reference>
<evidence type="ECO:0000256" key="1">
    <source>
        <dbReference type="SAM" id="MobiDB-lite"/>
    </source>
</evidence>
<feature type="region of interest" description="Disordered" evidence="1">
    <location>
        <begin position="1"/>
        <end position="33"/>
    </location>
</feature>
<evidence type="ECO:0000313" key="3">
    <source>
        <dbReference type="Proteomes" id="UP001221898"/>
    </source>
</evidence>
<dbReference type="AlphaFoldDB" id="A0AAD7REA5"/>
<sequence length="87" mass="9108">ESRHVFTAHNTYSTSRGGGGGGRDGGTRGAWTGTGTGNAPVVLVILLPLHPPVLEPDFDLALGQAERVRDLDAPPAREVPVEVELLL</sequence>
<comment type="caution">
    <text evidence="2">The sequence shown here is derived from an EMBL/GenBank/DDBJ whole genome shotgun (WGS) entry which is preliminary data.</text>
</comment>
<organism evidence="2 3">
    <name type="scientific">Aldrovandia affinis</name>
    <dbReference type="NCBI Taxonomy" id="143900"/>
    <lineage>
        <taxon>Eukaryota</taxon>
        <taxon>Metazoa</taxon>
        <taxon>Chordata</taxon>
        <taxon>Craniata</taxon>
        <taxon>Vertebrata</taxon>
        <taxon>Euteleostomi</taxon>
        <taxon>Actinopterygii</taxon>
        <taxon>Neopterygii</taxon>
        <taxon>Teleostei</taxon>
        <taxon>Notacanthiformes</taxon>
        <taxon>Halosauridae</taxon>
        <taxon>Aldrovandia</taxon>
    </lineage>
</organism>
<evidence type="ECO:0000313" key="2">
    <source>
        <dbReference type="EMBL" id="KAJ8377219.1"/>
    </source>
</evidence>
<name>A0AAD7REA5_9TELE</name>
<protein>
    <submittedName>
        <fullName evidence="2">Uncharacterized protein</fullName>
    </submittedName>
</protein>
<feature type="non-terminal residue" evidence="2">
    <location>
        <position position="87"/>
    </location>
</feature>
<accession>A0AAD7REA5</accession>
<dbReference type="EMBL" id="JAINUG010000361">
    <property type="protein sequence ID" value="KAJ8377219.1"/>
    <property type="molecule type" value="Genomic_DNA"/>
</dbReference>